<gene>
    <name evidence="3" type="ORF">MNQ99_01740</name>
</gene>
<evidence type="ECO:0000259" key="2">
    <source>
        <dbReference type="PROSITE" id="PS50943"/>
    </source>
</evidence>
<proteinExistence type="predicted"/>
<dbReference type="RefSeq" id="WP_241914219.1">
    <property type="nucleotide sequence ID" value="NZ_CP093326.1"/>
</dbReference>
<keyword evidence="1" id="KW-0238">DNA-binding</keyword>
<evidence type="ECO:0000313" key="4">
    <source>
        <dbReference type="Proteomes" id="UP000829069"/>
    </source>
</evidence>
<dbReference type="EMBL" id="CP093326">
    <property type="protein sequence ID" value="UNK46124.1"/>
    <property type="molecule type" value="Genomic_DNA"/>
</dbReference>
<feature type="domain" description="HTH cro/C1-type" evidence="2">
    <location>
        <begin position="7"/>
        <end position="61"/>
    </location>
</feature>
<protein>
    <submittedName>
        <fullName evidence="3">Helix-turn-helix domain-containing protein</fullName>
    </submittedName>
</protein>
<dbReference type="InterPro" id="IPR001387">
    <property type="entry name" value="Cro/C1-type_HTH"/>
</dbReference>
<dbReference type="Proteomes" id="UP000829069">
    <property type="component" value="Chromosome"/>
</dbReference>
<dbReference type="InterPro" id="IPR010982">
    <property type="entry name" value="Lambda_DNA-bd_dom_sf"/>
</dbReference>
<evidence type="ECO:0000256" key="1">
    <source>
        <dbReference type="ARBA" id="ARBA00023125"/>
    </source>
</evidence>
<dbReference type="Pfam" id="PF01381">
    <property type="entry name" value="HTH_3"/>
    <property type="match status" value="1"/>
</dbReference>
<dbReference type="SUPFAM" id="SSF47413">
    <property type="entry name" value="lambda repressor-like DNA-binding domains"/>
    <property type="match status" value="1"/>
</dbReference>
<keyword evidence="4" id="KW-1185">Reference proteome</keyword>
<dbReference type="CDD" id="cd00093">
    <property type="entry name" value="HTH_XRE"/>
    <property type="match status" value="1"/>
</dbReference>
<evidence type="ECO:0000313" key="3">
    <source>
        <dbReference type="EMBL" id="UNK46124.1"/>
    </source>
</evidence>
<reference evidence="3 4" key="1">
    <citation type="submission" date="2022-03" db="EMBL/GenBank/DDBJ databases">
        <title>Isotopic signatures of nitrous oxide derived from detoxification processes.</title>
        <authorList>
            <person name="Behrendt U."/>
            <person name="Buchen C."/>
            <person name="Well R."/>
            <person name="Ulrich A."/>
            <person name="Rohe L."/>
            <person name="Kolb S."/>
            <person name="Schloter M."/>
            <person name="Horn M.A."/>
            <person name="Augustin J."/>
        </authorList>
    </citation>
    <scope>NUCLEOTIDE SEQUENCE [LARGE SCALE GENOMIC DNA]</scope>
    <source>
        <strain evidence="3 4">S4-C24</strain>
    </source>
</reference>
<sequence>MTLGEKLRAARKKAGLSQEELAQKLCVSRQAITKWENNKGIPDVANLKALSALFDVSVDYLLRDGHEFSAQIIREPIDITQYKKSGKERGTFDAAVRAKYPSAEVIHPLTRRRKLTTWESIVDFVVQPGTLNAADSLRDLSGYYVVDLGDRHLLVNVSREFVESRELTAKFDKRKKVIGDNVFTKAPYTLQGPG</sequence>
<dbReference type="PROSITE" id="PS50943">
    <property type="entry name" value="HTH_CROC1"/>
    <property type="match status" value="1"/>
</dbReference>
<name>A0ABY3W741_9MICC</name>
<dbReference type="SMART" id="SM00530">
    <property type="entry name" value="HTH_XRE"/>
    <property type="match status" value="1"/>
</dbReference>
<dbReference type="Gene3D" id="1.10.260.40">
    <property type="entry name" value="lambda repressor-like DNA-binding domains"/>
    <property type="match status" value="1"/>
</dbReference>
<dbReference type="PANTHER" id="PTHR46558">
    <property type="entry name" value="TRACRIPTIONAL REGULATORY PROTEIN-RELATED-RELATED"/>
    <property type="match status" value="1"/>
</dbReference>
<accession>A0ABY3W741</accession>
<organism evidence="3 4">
    <name type="scientific">Arthrobacter sulfonylureivorans</name>
    <dbReference type="NCBI Taxonomy" id="2486855"/>
    <lineage>
        <taxon>Bacteria</taxon>
        <taxon>Bacillati</taxon>
        <taxon>Actinomycetota</taxon>
        <taxon>Actinomycetes</taxon>
        <taxon>Micrococcales</taxon>
        <taxon>Micrococcaceae</taxon>
        <taxon>Arthrobacter</taxon>
    </lineage>
</organism>
<dbReference type="PANTHER" id="PTHR46558:SF13">
    <property type="entry name" value="HTH-TYPE TRANSCRIPTIONAL REGULATOR IMMR"/>
    <property type="match status" value="1"/>
</dbReference>